<dbReference type="AlphaFoldDB" id="A0A0F9S015"/>
<proteinExistence type="predicted"/>
<comment type="caution">
    <text evidence="1">The sequence shown here is derived from an EMBL/GenBank/DDBJ whole genome shotgun (WGS) entry which is preliminary data.</text>
</comment>
<reference evidence="1" key="1">
    <citation type="journal article" date="2015" name="Nature">
        <title>Complex archaea that bridge the gap between prokaryotes and eukaryotes.</title>
        <authorList>
            <person name="Spang A."/>
            <person name="Saw J.H."/>
            <person name="Jorgensen S.L."/>
            <person name="Zaremba-Niedzwiedzka K."/>
            <person name="Martijn J."/>
            <person name="Lind A.E."/>
            <person name="van Eijk R."/>
            <person name="Schleper C."/>
            <person name="Guy L."/>
            <person name="Ettema T.J."/>
        </authorList>
    </citation>
    <scope>NUCLEOTIDE SEQUENCE</scope>
</reference>
<protein>
    <submittedName>
        <fullName evidence="1">Uncharacterized protein</fullName>
    </submittedName>
</protein>
<organism evidence="1">
    <name type="scientific">marine sediment metagenome</name>
    <dbReference type="NCBI Taxonomy" id="412755"/>
    <lineage>
        <taxon>unclassified sequences</taxon>
        <taxon>metagenomes</taxon>
        <taxon>ecological metagenomes</taxon>
    </lineage>
</organism>
<dbReference type="EMBL" id="LAZR01000697">
    <property type="protein sequence ID" value="KKN60419.1"/>
    <property type="molecule type" value="Genomic_DNA"/>
</dbReference>
<evidence type="ECO:0000313" key="1">
    <source>
        <dbReference type="EMBL" id="KKN60419.1"/>
    </source>
</evidence>
<accession>A0A0F9S015</accession>
<name>A0A0F9S015_9ZZZZ</name>
<gene>
    <name evidence="1" type="ORF">LCGC14_0532530</name>
</gene>
<sequence>MGLREDVPLLPIAQHFLGLEDVGAVKLSDNVVERDRVMVQD</sequence>